<reference evidence="3 4" key="1">
    <citation type="submission" date="2023-03" db="EMBL/GenBank/DDBJ databases">
        <title>Host association and intracellularity evolved multiple times independently in the Rickettsiales.</title>
        <authorList>
            <person name="Castelli M."/>
            <person name="Nardi T."/>
            <person name="Gammuto L."/>
            <person name="Bellinzona G."/>
            <person name="Sabaneyeva E."/>
            <person name="Potekhin A."/>
            <person name="Serra V."/>
            <person name="Petroni G."/>
            <person name="Sassera D."/>
        </authorList>
    </citation>
    <scope>NUCLEOTIDE SEQUENCE [LARGE SCALE GENOMIC DNA]</scope>
    <source>
        <strain evidence="3 4">Sr 2-6</strain>
    </source>
</reference>
<name>A0ABU5NAT6_9RICK</name>
<dbReference type="Pfam" id="PF01521">
    <property type="entry name" value="Fe-S_biosyn"/>
    <property type="match status" value="1"/>
</dbReference>
<dbReference type="EMBL" id="JARJFB010000009">
    <property type="protein sequence ID" value="MEA0970283.1"/>
    <property type="molecule type" value="Genomic_DNA"/>
</dbReference>
<dbReference type="PANTHER" id="PTHR10072:SF41">
    <property type="entry name" value="IRON-SULFUR CLUSTER ASSEMBLY 1 HOMOLOG, MITOCHONDRIAL"/>
    <property type="match status" value="1"/>
</dbReference>
<proteinExistence type="inferred from homology"/>
<gene>
    <name evidence="3" type="ORF">Megvenef_00241</name>
</gene>
<evidence type="ECO:0000259" key="2">
    <source>
        <dbReference type="Pfam" id="PF01521"/>
    </source>
</evidence>
<comment type="caution">
    <text evidence="3">The sequence shown here is derived from an EMBL/GenBank/DDBJ whole genome shotgun (WGS) entry which is preliminary data.</text>
</comment>
<dbReference type="InterPro" id="IPR035903">
    <property type="entry name" value="HesB-like_dom_sf"/>
</dbReference>
<evidence type="ECO:0000313" key="4">
    <source>
        <dbReference type="Proteomes" id="UP001291687"/>
    </source>
</evidence>
<dbReference type="RefSeq" id="WP_322776184.1">
    <property type="nucleotide sequence ID" value="NZ_JARJFB010000009.1"/>
</dbReference>
<dbReference type="PROSITE" id="PS01152">
    <property type="entry name" value="HESB"/>
    <property type="match status" value="1"/>
</dbReference>
<dbReference type="Proteomes" id="UP001291687">
    <property type="component" value="Unassembled WGS sequence"/>
</dbReference>
<dbReference type="PANTHER" id="PTHR10072">
    <property type="entry name" value="IRON-SULFUR CLUSTER ASSEMBLY PROTEIN"/>
    <property type="match status" value="1"/>
</dbReference>
<sequence>MANTKQVMALTDAAATQIKALLAQRGKESLGIRIGVKSGGCSGLKYFVEYADAKGHFDEIISDKGVTVLIDPKALMYLLGTEMDYMEEKFKSGFTFTNPNEKGKCGCGSSFNV</sequence>
<dbReference type="NCBIfam" id="TIGR00049">
    <property type="entry name" value="iron-sulfur cluster assembly accessory protein"/>
    <property type="match status" value="1"/>
</dbReference>
<organism evidence="3 4">
    <name type="scientific">Candidatus Megaera venefica</name>
    <dbReference type="NCBI Taxonomy" id="2055910"/>
    <lineage>
        <taxon>Bacteria</taxon>
        <taxon>Pseudomonadati</taxon>
        <taxon>Pseudomonadota</taxon>
        <taxon>Alphaproteobacteria</taxon>
        <taxon>Rickettsiales</taxon>
        <taxon>Rickettsiaceae</taxon>
        <taxon>Candidatus Megaera</taxon>
    </lineage>
</organism>
<comment type="similarity">
    <text evidence="1">Belongs to the HesB/IscA family.</text>
</comment>
<evidence type="ECO:0000256" key="1">
    <source>
        <dbReference type="ARBA" id="ARBA00006718"/>
    </source>
</evidence>
<dbReference type="InterPro" id="IPR000361">
    <property type="entry name" value="ATAP_core_dom"/>
</dbReference>
<dbReference type="InterPro" id="IPR016092">
    <property type="entry name" value="ATAP"/>
</dbReference>
<keyword evidence="4" id="KW-1185">Reference proteome</keyword>
<feature type="domain" description="Core" evidence="2">
    <location>
        <begin position="8"/>
        <end position="108"/>
    </location>
</feature>
<dbReference type="InterPro" id="IPR017870">
    <property type="entry name" value="FeS_cluster_insertion_CS"/>
</dbReference>
<dbReference type="SUPFAM" id="SSF89360">
    <property type="entry name" value="HesB-like domain"/>
    <property type="match status" value="1"/>
</dbReference>
<accession>A0ABU5NAT6</accession>
<protein>
    <submittedName>
        <fullName evidence="3">Iron-binding protein IscA</fullName>
    </submittedName>
</protein>
<evidence type="ECO:0000313" key="3">
    <source>
        <dbReference type="EMBL" id="MEA0970283.1"/>
    </source>
</evidence>
<dbReference type="Gene3D" id="2.60.300.12">
    <property type="entry name" value="HesB-like domain"/>
    <property type="match status" value="1"/>
</dbReference>
<dbReference type="InterPro" id="IPR050322">
    <property type="entry name" value="Fe-S_cluster_asmbl/transfer"/>
</dbReference>